<dbReference type="AlphaFoldDB" id="A0A8J8NAD1"/>
<dbReference type="EMBL" id="RRYP01032089">
    <property type="protein sequence ID" value="TNV70855.1"/>
    <property type="molecule type" value="Genomic_DNA"/>
</dbReference>
<evidence type="ECO:0000313" key="1">
    <source>
        <dbReference type="EMBL" id="TNV70855.1"/>
    </source>
</evidence>
<dbReference type="Proteomes" id="UP000785679">
    <property type="component" value="Unassembled WGS sequence"/>
</dbReference>
<gene>
    <name evidence="1" type="ORF">FGO68_gene14931</name>
</gene>
<organism evidence="1 2">
    <name type="scientific">Halteria grandinella</name>
    <dbReference type="NCBI Taxonomy" id="5974"/>
    <lineage>
        <taxon>Eukaryota</taxon>
        <taxon>Sar</taxon>
        <taxon>Alveolata</taxon>
        <taxon>Ciliophora</taxon>
        <taxon>Intramacronucleata</taxon>
        <taxon>Spirotrichea</taxon>
        <taxon>Stichotrichia</taxon>
        <taxon>Sporadotrichida</taxon>
        <taxon>Halteriidae</taxon>
        <taxon>Halteria</taxon>
    </lineage>
</organism>
<name>A0A8J8NAD1_HALGN</name>
<sequence>MQTKFTNLLRLHSFELLLLIHFKSVDNRGQLLGSSLAFLLMLVKVQKLVTTLFHILAGVYIDVNESLALWQRALKAQVPSPNLSHSVFKAKLMVNYQGLALDKSASIH</sequence>
<comment type="caution">
    <text evidence="1">The sequence shown here is derived from an EMBL/GenBank/DDBJ whole genome shotgun (WGS) entry which is preliminary data.</text>
</comment>
<evidence type="ECO:0000313" key="2">
    <source>
        <dbReference type="Proteomes" id="UP000785679"/>
    </source>
</evidence>
<proteinExistence type="predicted"/>
<protein>
    <submittedName>
        <fullName evidence="1">Uncharacterized protein</fullName>
    </submittedName>
</protein>
<reference evidence="1" key="1">
    <citation type="submission" date="2019-06" db="EMBL/GenBank/DDBJ databases">
        <authorList>
            <person name="Zheng W."/>
        </authorList>
    </citation>
    <scope>NUCLEOTIDE SEQUENCE</scope>
    <source>
        <strain evidence="1">QDHG01</strain>
    </source>
</reference>
<keyword evidence="2" id="KW-1185">Reference proteome</keyword>
<accession>A0A8J8NAD1</accession>